<reference evidence="1 2" key="1">
    <citation type="submission" date="2016-10" db="EMBL/GenBank/DDBJ databases">
        <authorList>
            <person name="de Groot N.N."/>
        </authorList>
    </citation>
    <scope>NUCLEOTIDE SEQUENCE [LARGE SCALE GENOMIC DNA]</scope>
    <source>
        <strain evidence="1 2">DSM 20117</strain>
    </source>
</reference>
<name>A0A1H1G0T7_9MICC</name>
<dbReference type="EMBL" id="FNKH01000002">
    <property type="protein sequence ID" value="SDR06456.1"/>
    <property type="molecule type" value="Genomic_DNA"/>
</dbReference>
<proteinExistence type="predicted"/>
<organism evidence="1 2">
    <name type="scientific">Crystallibacter crystallopoietes</name>
    <dbReference type="NCBI Taxonomy" id="37928"/>
    <lineage>
        <taxon>Bacteria</taxon>
        <taxon>Bacillati</taxon>
        <taxon>Actinomycetota</taxon>
        <taxon>Actinomycetes</taxon>
        <taxon>Micrococcales</taxon>
        <taxon>Micrococcaceae</taxon>
        <taxon>Crystallibacter</taxon>
    </lineage>
</organism>
<dbReference type="Proteomes" id="UP000181917">
    <property type="component" value="Unassembled WGS sequence"/>
</dbReference>
<evidence type="ECO:0000313" key="1">
    <source>
        <dbReference type="EMBL" id="SDR06456.1"/>
    </source>
</evidence>
<gene>
    <name evidence="1" type="ORF">SAMN04489742_3750</name>
</gene>
<sequence>MNHISSMLETYPKDPGGVDREKLACADLVSALG</sequence>
<accession>A0A1H1G0T7</accession>
<dbReference type="STRING" id="37928.SAMN04489742_3750"/>
<keyword evidence="2" id="KW-1185">Reference proteome</keyword>
<protein>
    <submittedName>
        <fullName evidence="1">Uncharacterized protein</fullName>
    </submittedName>
</protein>
<dbReference type="AlphaFoldDB" id="A0A1H1G0T7"/>
<evidence type="ECO:0000313" key="2">
    <source>
        <dbReference type="Proteomes" id="UP000181917"/>
    </source>
</evidence>